<dbReference type="InterPro" id="IPR002104">
    <property type="entry name" value="Integrase_catalytic"/>
</dbReference>
<comment type="caution">
    <text evidence="8">The sequence shown here is derived from an EMBL/GenBank/DDBJ whole genome shotgun (WGS) entry which is preliminary data.</text>
</comment>
<name>A0ABT5EGT2_9BACT</name>
<comment type="similarity">
    <text evidence="1">Belongs to the 'phage' integrase family.</text>
</comment>
<dbReference type="InterPro" id="IPR013762">
    <property type="entry name" value="Integrase-like_cat_sf"/>
</dbReference>
<dbReference type="EMBL" id="JAQNDO010000001">
    <property type="protein sequence ID" value="MDC0740976.1"/>
    <property type="molecule type" value="Genomic_DNA"/>
</dbReference>
<dbReference type="InterPro" id="IPR010998">
    <property type="entry name" value="Integrase_recombinase_N"/>
</dbReference>
<dbReference type="Gene3D" id="1.10.150.130">
    <property type="match status" value="1"/>
</dbReference>
<evidence type="ECO:0000313" key="8">
    <source>
        <dbReference type="EMBL" id="MDC0740976.1"/>
    </source>
</evidence>
<feature type="domain" description="Tyr recombinase" evidence="6">
    <location>
        <begin position="202"/>
        <end position="386"/>
    </location>
</feature>
<keyword evidence="3 5" id="KW-0238">DNA-binding</keyword>
<evidence type="ECO:0000259" key="6">
    <source>
        <dbReference type="PROSITE" id="PS51898"/>
    </source>
</evidence>
<gene>
    <name evidence="8" type="ORF">POL67_06430</name>
</gene>
<evidence type="ECO:0000256" key="2">
    <source>
        <dbReference type="ARBA" id="ARBA00022908"/>
    </source>
</evidence>
<evidence type="ECO:0000256" key="4">
    <source>
        <dbReference type="ARBA" id="ARBA00023172"/>
    </source>
</evidence>
<sequence>MTVRKATRRGQPRLVIDIVFTKPDGTPGRYRKDAQVQTMAAARAEERRLLSLIAQYGEPFEPAETLAVVVAPKAGAKPANGPKPPMAGVVEQSSPSEKTFADVVAEYKASFMITDLKPTSRRGYASVLESTLLPRFGEDPISKVEGAAASALDVDLSKRQRARATRNNIQIVLRSVLQFAVKRKYLADLPANLPRLKPVEQTLLEIPSDEQVKKLLDTANELHRRAFALMVFAGLRPNELRALRRKDVKLRREEGATVGGFLSIREGRSYGEVHTPKTGQREIPIAPQLAPLLAPVEEGPRDGHVAVNKRGTPWGQFGVDRAFKRVGKRIGLEEWSVYCLRHYAITLWLRAGIPVHVVQRMAGHKHLSTTQRYVHHLKEDLDDAARRMAAWNSGG</sequence>
<proteinExistence type="inferred from homology"/>
<dbReference type="InterPro" id="IPR011010">
    <property type="entry name" value="DNA_brk_join_enz"/>
</dbReference>
<dbReference type="RefSeq" id="WP_271916189.1">
    <property type="nucleotide sequence ID" value="NZ_JAQNDO010000001.1"/>
</dbReference>
<keyword evidence="9" id="KW-1185">Reference proteome</keyword>
<dbReference type="InterPro" id="IPR044068">
    <property type="entry name" value="CB"/>
</dbReference>
<reference evidence="8 9" key="1">
    <citation type="submission" date="2022-11" db="EMBL/GenBank/DDBJ databases">
        <title>Minimal conservation of predation-associated metabolite biosynthetic gene clusters underscores biosynthetic potential of Myxococcota including descriptions for ten novel species: Archangium lansinium sp. nov., Myxococcus landrumus sp. nov., Nannocystis bai.</title>
        <authorList>
            <person name="Ahearne A."/>
            <person name="Stevens C."/>
            <person name="Dowd S."/>
        </authorList>
    </citation>
    <scope>NUCLEOTIDE SEQUENCE [LARGE SCALE GENOMIC DNA]</scope>
    <source>
        <strain evidence="8 9">RJM3</strain>
    </source>
</reference>
<dbReference type="PROSITE" id="PS51900">
    <property type="entry name" value="CB"/>
    <property type="match status" value="1"/>
</dbReference>
<dbReference type="InterPro" id="IPR050808">
    <property type="entry name" value="Phage_Integrase"/>
</dbReference>
<keyword evidence="2" id="KW-0229">DNA integration</keyword>
<dbReference type="SUPFAM" id="SSF56349">
    <property type="entry name" value="DNA breaking-rejoining enzymes"/>
    <property type="match status" value="1"/>
</dbReference>
<keyword evidence="4" id="KW-0233">DNA recombination</keyword>
<evidence type="ECO:0000259" key="7">
    <source>
        <dbReference type="PROSITE" id="PS51900"/>
    </source>
</evidence>
<dbReference type="PANTHER" id="PTHR30629:SF2">
    <property type="entry name" value="PROPHAGE INTEGRASE INTS-RELATED"/>
    <property type="match status" value="1"/>
</dbReference>
<dbReference type="Gene3D" id="1.10.443.10">
    <property type="entry name" value="Intergrase catalytic core"/>
    <property type="match status" value="1"/>
</dbReference>
<evidence type="ECO:0000313" key="9">
    <source>
        <dbReference type="Proteomes" id="UP001221411"/>
    </source>
</evidence>
<evidence type="ECO:0000256" key="5">
    <source>
        <dbReference type="PROSITE-ProRule" id="PRU01248"/>
    </source>
</evidence>
<evidence type="ECO:0000256" key="3">
    <source>
        <dbReference type="ARBA" id="ARBA00023125"/>
    </source>
</evidence>
<dbReference type="PANTHER" id="PTHR30629">
    <property type="entry name" value="PROPHAGE INTEGRASE"/>
    <property type="match status" value="1"/>
</dbReference>
<dbReference type="PROSITE" id="PS51898">
    <property type="entry name" value="TYR_RECOMBINASE"/>
    <property type="match status" value="1"/>
</dbReference>
<protein>
    <submittedName>
        <fullName evidence="8">Site-specific integrase</fullName>
    </submittedName>
</protein>
<dbReference type="Proteomes" id="UP001221411">
    <property type="component" value="Unassembled WGS sequence"/>
</dbReference>
<accession>A0ABT5EGT2</accession>
<evidence type="ECO:0000256" key="1">
    <source>
        <dbReference type="ARBA" id="ARBA00008857"/>
    </source>
</evidence>
<dbReference type="Pfam" id="PF00589">
    <property type="entry name" value="Phage_integrase"/>
    <property type="match status" value="1"/>
</dbReference>
<dbReference type="CDD" id="cd01189">
    <property type="entry name" value="INT_ICEBs1_C_like"/>
    <property type="match status" value="1"/>
</dbReference>
<organism evidence="8 9">
    <name type="scientific">Polyangium mundeleinium</name>
    <dbReference type="NCBI Taxonomy" id="2995306"/>
    <lineage>
        <taxon>Bacteria</taxon>
        <taxon>Pseudomonadati</taxon>
        <taxon>Myxococcota</taxon>
        <taxon>Polyangia</taxon>
        <taxon>Polyangiales</taxon>
        <taxon>Polyangiaceae</taxon>
        <taxon>Polyangium</taxon>
    </lineage>
</organism>
<feature type="domain" description="Core-binding (CB)" evidence="7">
    <location>
        <begin position="98"/>
        <end position="181"/>
    </location>
</feature>